<feature type="transmembrane region" description="Helical" evidence="1">
    <location>
        <begin position="242"/>
        <end position="263"/>
    </location>
</feature>
<dbReference type="EMBL" id="JBBUTH010000007">
    <property type="protein sequence ID" value="MEK8050953.1"/>
    <property type="molecule type" value="Genomic_DNA"/>
</dbReference>
<feature type="transmembrane region" description="Helical" evidence="1">
    <location>
        <begin position="44"/>
        <end position="68"/>
    </location>
</feature>
<protein>
    <submittedName>
        <fullName evidence="2">YbfB/YjiJ family MFS transporter</fullName>
    </submittedName>
</protein>
<feature type="transmembrane region" description="Helical" evidence="1">
    <location>
        <begin position="180"/>
        <end position="203"/>
    </location>
</feature>
<comment type="caution">
    <text evidence="2">The sequence shown here is derived from an EMBL/GenBank/DDBJ whole genome shotgun (WGS) entry which is preliminary data.</text>
</comment>
<dbReference type="SUPFAM" id="SSF103473">
    <property type="entry name" value="MFS general substrate transporter"/>
    <property type="match status" value="1"/>
</dbReference>
<name>A0ABU9CGI5_9BURK</name>
<dbReference type="PANTHER" id="PTHR23537">
    <property type="match status" value="1"/>
</dbReference>
<accession>A0ABU9CGI5</accession>
<dbReference type="Proteomes" id="UP001365405">
    <property type="component" value="Unassembled WGS sequence"/>
</dbReference>
<keyword evidence="1" id="KW-0472">Membrane</keyword>
<dbReference type="Gene3D" id="1.20.1250.20">
    <property type="entry name" value="MFS general substrate transporter like domains"/>
    <property type="match status" value="2"/>
</dbReference>
<feature type="transmembrane region" description="Helical" evidence="1">
    <location>
        <begin position="327"/>
        <end position="349"/>
    </location>
</feature>
<feature type="transmembrane region" description="Helical" evidence="1">
    <location>
        <begin position="147"/>
        <end position="168"/>
    </location>
</feature>
<feature type="transmembrane region" description="Helical" evidence="1">
    <location>
        <begin position="80"/>
        <end position="103"/>
    </location>
</feature>
<organism evidence="2 3">
    <name type="scientific">Pseudaquabacterium inlustre</name>
    <dbReference type="NCBI Taxonomy" id="2984192"/>
    <lineage>
        <taxon>Bacteria</taxon>
        <taxon>Pseudomonadati</taxon>
        <taxon>Pseudomonadota</taxon>
        <taxon>Betaproteobacteria</taxon>
        <taxon>Burkholderiales</taxon>
        <taxon>Sphaerotilaceae</taxon>
        <taxon>Pseudaquabacterium</taxon>
    </lineage>
</organism>
<feature type="transmembrane region" description="Helical" evidence="1">
    <location>
        <begin position="269"/>
        <end position="292"/>
    </location>
</feature>
<keyword evidence="1" id="KW-0812">Transmembrane</keyword>
<dbReference type="InterPro" id="IPR036259">
    <property type="entry name" value="MFS_trans_sf"/>
</dbReference>
<keyword evidence="3" id="KW-1185">Reference proteome</keyword>
<feature type="transmembrane region" description="Helical" evidence="1">
    <location>
        <begin position="356"/>
        <end position="376"/>
    </location>
</feature>
<evidence type="ECO:0000313" key="3">
    <source>
        <dbReference type="Proteomes" id="UP001365405"/>
    </source>
</evidence>
<dbReference type="PANTHER" id="PTHR23537:SF1">
    <property type="entry name" value="SUGAR TRANSPORTER"/>
    <property type="match status" value="1"/>
</dbReference>
<feature type="transmembrane region" description="Helical" evidence="1">
    <location>
        <begin position="109"/>
        <end position="135"/>
    </location>
</feature>
<feature type="transmembrane region" description="Helical" evidence="1">
    <location>
        <begin position="304"/>
        <end position="321"/>
    </location>
</feature>
<dbReference type="RefSeq" id="WP_341410647.1">
    <property type="nucleotide sequence ID" value="NZ_JBBUTH010000007.1"/>
</dbReference>
<keyword evidence="1" id="KW-1133">Transmembrane helix</keyword>
<evidence type="ECO:0000313" key="2">
    <source>
        <dbReference type="EMBL" id="MEK8050953.1"/>
    </source>
</evidence>
<sequence length="417" mass="41725">MPEASPLRRTLLTALALALGAAVSLGLARFSYALLLPPMREALGWRYVTAGAMNTVNAAGYLLGALAMPVLLRRWGATRALLGGSAAAALLLAAHGLATGPAWADAVLYALRLATGTASAVVFVSGGLMAARLGLRPQPAGSGITPGLVLGLYYGGTGAGIVACALGLPPLIAWPAGALLAGWPGGWIALGALALAATAAMAARRRDMADLDAAAPAAAVASAPPTSGTAATAAWRPFGFGLAAYFMFGLGYIGYMTFIVTLLREQQHGTGMVVLFYSLLGVGVMASPWLWAGLLQRHRDGRPLASLSALLAVATLAPVLSPHALVALASGVLFGAVFLSVVASTTALVRHNLPPAAWPAGISAFTIVFAAGQIVGPSLVGRLADGAGGLQAGLAVSAGVLALGALLATRQKALPAP</sequence>
<gene>
    <name evidence="2" type="ORF">AACH10_11955</name>
</gene>
<feature type="transmembrane region" description="Helical" evidence="1">
    <location>
        <begin position="388"/>
        <end position="408"/>
    </location>
</feature>
<proteinExistence type="predicted"/>
<dbReference type="Pfam" id="PF06779">
    <property type="entry name" value="MFS_4"/>
    <property type="match status" value="1"/>
</dbReference>
<dbReference type="InterPro" id="IPR010645">
    <property type="entry name" value="MFS_4"/>
</dbReference>
<reference evidence="2 3" key="1">
    <citation type="submission" date="2024-04" db="EMBL/GenBank/DDBJ databases">
        <title>Novel species of the genus Ideonella isolated from streams.</title>
        <authorList>
            <person name="Lu H."/>
        </authorList>
    </citation>
    <scope>NUCLEOTIDE SEQUENCE [LARGE SCALE GENOMIC DNA]</scope>
    <source>
        <strain evidence="2 3">DXS22W</strain>
    </source>
</reference>
<evidence type="ECO:0000256" key="1">
    <source>
        <dbReference type="SAM" id="Phobius"/>
    </source>
</evidence>